<dbReference type="PATRIC" id="fig|1299334.3.peg.7762"/>
<dbReference type="Pfam" id="PF18878">
    <property type="entry name" value="PPE-PPW"/>
    <property type="match status" value="1"/>
</dbReference>
<reference evidence="3" key="1">
    <citation type="submission" date="2014-01" db="EMBL/GenBank/DDBJ databases">
        <authorList>
            <person name="Brown-Elliot B."/>
            <person name="Wallace R."/>
            <person name="Lenaerts A."/>
            <person name="Ordway D."/>
            <person name="DeGroote M.A."/>
            <person name="Parker T."/>
            <person name="Sizemore C."/>
            <person name="Tallon L.J."/>
            <person name="Sadzewicz L.K."/>
            <person name="Sengamalay N."/>
            <person name="Fraser C.M."/>
            <person name="Hine E."/>
            <person name="Shefchek K.A."/>
            <person name="Das S.P."/>
            <person name="Tettelin H."/>
        </authorList>
    </citation>
    <scope>NUCLEOTIDE SEQUENCE [LARGE SCALE GENOMIC DNA]</scope>
    <source>
        <strain evidence="3">4042</strain>
    </source>
</reference>
<dbReference type="AlphaFoldDB" id="X7ZWJ9"/>
<dbReference type="EMBL" id="JAOB01000069">
    <property type="protein sequence ID" value="EUA23010.1"/>
    <property type="molecule type" value="Genomic_DNA"/>
</dbReference>
<evidence type="ECO:0000259" key="2">
    <source>
        <dbReference type="Pfam" id="PF18878"/>
    </source>
</evidence>
<comment type="caution">
    <text evidence="3">The sequence shown here is derived from an EMBL/GenBank/DDBJ whole genome shotgun (WGS) entry which is preliminary data.</text>
</comment>
<name>X7ZWJ9_MYCXE</name>
<evidence type="ECO:0000256" key="1">
    <source>
        <dbReference type="SAM" id="MobiDB-lite"/>
    </source>
</evidence>
<gene>
    <name evidence="3" type="ORF">I553_5825</name>
</gene>
<organism evidence="3">
    <name type="scientific">Mycobacterium xenopi 4042</name>
    <dbReference type="NCBI Taxonomy" id="1299334"/>
    <lineage>
        <taxon>Bacteria</taxon>
        <taxon>Bacillati</taxon>
        <taxon>Actinomycetota</taxon>
        <taxon>Actinomycetes</taxon>
        <taxon>Mycobacteriales</taxon>
        <taxon>Mycobacteriaceae</taxon>
        <taxon>Mycobacterium</taxon>
    </lineage>
</organism>
<feature type="domain" description="PPE-PPW subfamily C-terminal" evidence="2">
    <location>
        <begin position="3"/>
        <end position="32"/>
    </location>
</feature>
<proteinExistence type="predicted"/>
<sequence length="38" mass="4068">MSKAATRAAGLATLPGDEFGPGPTMPMLPRTWDQQHDN</sequence>
<accession>X7ZWJ9</accession>
<evidence type="ECO:0000313" key="3">
    <source>
        <dbReference type="EMBL" id="EUA23010.1"/>
    </source>
</evidence>
<protein>
    <recommendedName>
        <fullName evidence="2">PPE-PPW subfamily C-terminal domain-containing protein</fullName>
    </recommendedName>
</protein>
<feature type="region of interest" description="Disordered" evidence="1">
    <location>
        <begin position="1"/>
        <end position="38"/>
    </location>
</feature>
<dbReference type="InterPro" id="IPR043641">
    <property type="entry name" value="PPE-PPW_C"/>
</dbReference>